<dbReference type="GO" id="GO:0004222">
    <property type="term" value="F:metalloendopeptidase activity"/>
    <property type="evidence" value="ECO:0007669"/>
    <property type="project" value="InterPro"/>
</dbReference>
<evidence type="ECO:0000259" key="5">
    <source>
        <dbReference type="PROSITE" id="PS51864"/>
    </source>
</evidence>
<evidence type="ECO:0000313" key="7">
    <source>
        <dbReference type="Proteomes" id="UP000271162"/>
    </source>
</evidence>
<protein>
    <submittedName>
        <fullName evidence="8">Zinc metalloproteinase nas-29 (inferred by orthology to a C. elegans protein)</fullName>
    </submittedName>
</protein>
<dbReference type="PANTHER" id="PTHR10127">
    <property type="entry name" value="DISCOIDIN, CUB, EGF, LAMININ , AND ZINC METALLOPROTEASE DOMAIN CONTAINING"/>
    <property type="match status" value="1"/>
</dbReference>
<evidence type="ECO:0000256" key="3">
    <source>
        <dbReference type="ARBA" id="ARBA00023049"/>
    </source>
</evidence>
<evidence type="ECO:0000256" key="1">
    <source>
        <dbReference type="ARBA" id="ARBA00022723"/>
    </source>
</evidence>
<keyword evidence="3" id="KW-0645">Protease</keyword>
<dbReference type="PROSITE" id="PS00022">
    <property type="entry name" value="EGF_1"/>
    <property type="match status" value="1"/>
</dbReference>
<evidence type="ECO:0000313" key="8">
    <source>
        <dbReference type="WBParaSite" id="NBR_0000270001-mRNA-1"/>
    </source>
</evidence>
<dbReference type="GO" id="GO:0046872">
    <property type="term" value="F:metal ion binding"/>
    <property type="evidence" value="ECO:0007669"/>
    <property type="project" value="UniProtKB-KW"/>
</dbReference>
<dbReference type="STRING" id="27835.A0A0N4XJJ8"/>
<dbReference type="PROSITE" id="PS01186">
    <property type="entry name" value="EGF_2"/>
    <property type="match status" value="1"/>
</dbReference>
<dbReference type="WBParaSite" id="NBR_0000270001-mRNA-1">
    <property type="protein sequence ID" value="NBR_0000270001-mRNA-1"/>
    <property type="gene ID" value="NBR_0000270001"/>
</dbReference>
<keyword evidence="3" id="KW-0378">Hydrolase</keyword>
<dbReference type="Gene3D" id="3.40.390.10">
    <property type="entry name" value="Collagenase (Catalytic Domain)"/>
    <property type="match status" value="1"/>
</dbReference>
<dbReference type="InterPro" id="IPR024079">
    <property type="entry name" value="MetalloPept_cat_dom_sf"/>
</dbReference>
<accession>A0A0N4XJJ8</accession>
<keyword evidence="7" id="KW-1185">Reference proteome</keyword>
<dbReference type="PANTHER" id="PTHR10127:SF891">
    <property type="entry name" value="ZINC METALLOPROTEINASE NAS-29"/>
    <property type="match status" value="1"/>
</dbReference>
<keyword evidence="1" id="KW-0479">Metal-binding</keyword>
<comment type="caution">
    <text evidence="4">Lacks conserved residue(s) required for the propagation of feature annotation.</text>
</comment>
<evidence type="ECO:0000256" key="2">
    <source>
        <dbReference type="ARBA" id="ARBA00022833"/>
    </source>
</evidence>
<gene>
    <name evidence="6" type="ORF">NBR_LOCUS2701</name>
</gene>
<dbReference type="PROSITE" id="PS51864">
    <property type="entry name" value="ASTACIN"/>
    <property type="match status" value="1"/>
</dbReference>
<dbReference type="GO" id="GO:0006508">
    <property type="term" value="P:proteolysis"/>
    <property type="evidence" value="ECO:0007669"/>
    <property type="project" value="InterPro"/>
</dbReference>
<dbReference type="AlphaFoldDB" id="A0A0N4XJJ8"/>
<feature type="domain" description="Peptidase M12A" evidence="5">
    <location>
        <begin position="1"/>
        <end position="58"/>
    </location>
</feature>
<keyword evidence="3" id="KW-0482">Metalloprotease</keyword>
<evidence type="ECO:0000313" key="6">
    <source>
        <dbReference type="EMBL" id="VDL66290.1"/>
    </source>
</evidence>
<proteinExistence type="predicted"/>
<reference evidence="8" key="1">
    <citation type="submission" date="2017-02" db="UniProtKB">
        <authorList>
            <consortium name="WormBaseParasite"/>
        </authorList>
    </citation>
    <scope>IDENTIFICATION</scope>
</reference>
<dbReference type="EMBL" id="UYSL01003337">
    <property type="protein sequence ID" value="VDL66290.1"/>
    <property type="molecule type" value="Genomic_DNA"/>
</dbReference>
<name>A0A0N4XJJ8_NIPBR</name>
<evidence type="ECO:0000256" key="4">
    <source>
        <dbReference type="PROSITE-ProRule" id="PRU01211"/>
    </source>
</evidence>
<sequence length="246" mass="27354">MVGCQYLAKASNSNFRFSSYKSIPALTTVDPNLQQTMGQMEGPSFLDVMILNYHYNCQARCPGGLPCKNGGFVDSRNCNRCKCPTGYGGQLCDAIPPSFSRGCGGQLVAYEAAPQGKRVLVNLLRVQGRCVEGCWEDGVEFKMTNDPRPVGYRFCCPLSYQRRILSRTNVVPFIVTSRNVGIVLTFEYTFVDANAHFDFNEETTTPDPQQPQEVMETVEMQLDGVNTTISKVLTKFAKFTNQTDLS</sequence>
<keyword evidence="2" id="KW-0862">Zinc</keyword>
<dbReference type="InterPro" id="IPR000742">
    <property type="entry name" value="EGF"/>
</dbReference>
<dbReference type="Proteomes" id="UP000271162">
    <property type="component" value="Unassembled WGS sequence"/>
</dbReference>
<dbReference type="InterPro" id="IPR001506">
    <property type="entry name" value="Peptidase_M12A"/>
</dbReference>
<organism evidence="8">
    <name type="scientific">Nippostrongylus brasiliensis</name>
    <name type="common">Rat hookworm</name>
    <dbReference type="NCBI Taxonomy" id="27835"/>
    <lineage>
        <taxon>Eukaryota</taxon>
        <taxon>Metazoa</taxon>
        <taxon>Ecdysozoa</taxon>
        <taxon>Nematoda</taxon>
        <taxon>Chromadorea</taxon>
        <taxon>Rhabditida</taxon>
        <taxon>Rhabditina</taxon>
        <taxon>Rhabditomorpha</taxon>
        <taxon>Strongyloidea</taxon>
        <taxon>Heligmosomidae</taxon>
        <taxon>Nippostrongylus</taxon>
    </lineage>
</organism>
<reference evidence="6 7" key="2">
    <citation type="submission" date="2018-11" db="EMBL/GenBank/DDBJ databases">
        <authorList>
            <consortium name="Pathogen Informatics"/>
        </authorList>
    </citation>
    <scope>NUCLEOTIDE SEQUENCE [LARGE SCALE GENOMIC DNA]</scope>
</reference>